<evidence type="ECO:0000256" key="1">
    <source>
        <dbReference type="ARBA" id="ARBA00004141"/>
    </source>
</evidence>
<dbReference type="InterPro" id="IPR051788">
    <property type="entry name" value="MFS_Transporter"/>
</dbReference>
<feature type="transmembrane region" description="Helical" evidence="5">
    <location>
        <begin position="216"/>
        <end position="233"/>
    </location>
</feature>
<protein>
    <submittedName>
        <fullName evidence="6">MFS transporter</fullName>
    </submittedName>
</protein>
<dbReference type="RefSeq" id="WP_194674568.1">
    <property type="nucleotide sequence ID" value="NZ_JADKRP010000001.1"/>
</dbReference>
<keyword evidence="7" id="KW-1185">Reference proteome</keyword>
<feature type="transmembrane region" description="Helical" evidence="5">
    <location>
        <begin position="45"/>
        <end position="65"/>
    </location>
</feature>
<proteinExistence type="predicted"/>
<keyword evidence="2 5" id="KW-0812">Transmembrane</keyword>
<dbReference type="PANTHER" id="PTHR23514:SF13">
    <property type="entry name" value="INNER MEMBRANE PROTEIN YBJJ"/>
    <property type="match status" value="1"/>
</dbReference>
<dbReference type="SUPFAM" id="SSF103473">
    <property type="entry name" value="MFS general substrate transporter"/>
    <property type="match status" value="1"/>
</dbReference>
<feature type="transmembrane region" description="Helical" evidence="5">
    <location>
        <begin position="308"/>
        <end position="326"/>
    </location>
</feature>
<sequence>MTHPTPPMRRATAGVGLAFASNGAIFASLLPWYPLLSERLDLGAAQFGLIVACFAVGSIASSALPAPLIARFGAVPVAVVGTALVGVAVASAAWAAAGWMLALALLAAGFLDAVIDVAQNVAGIRVQDAAGRSILSSMHALWSLGAVAGGGVATLAAAAGADVRLHLALTGVACLALVLVGGRLIGPAARAPGDARPAASADPATPVRRGSRLRRALVVSLPLVAVAICGTMVEDVANNWAALSAVRIGGLPVDVAGVAFIVVIGSQCVGRFTGDALIQRTSRAAVARLGGALIALGGILVVSTTGQVAALLVGLALAGYGSATLVPSATRAAAEIPGVSAGAGVTIVSWLMRLGFLVTSPLIGGLADAVDLRLGLGLVIVVGVAAALLAGALGGRRPHQGTAGASAR</sequence>
<keyword evidence="4 5" id="KW-0472">Membrane</keyword>
<dbReference type="InterPro" id="IPR036259">
    <property type="entry name" value="MFS_trans_sf"/>
</dbReference>
<feature type="transmembrane region" description="Helical" evidence="5">
    <location>
        <begin position="333"/>
        <end position="352"/>
    </location>
</feature>
<feature type="transmembrane region" description="Helical" evidence="5">
    <location>
        <begin position="12"/>
        <end position="33"/>
    </location>
</feature>
<comment type="caution">
    <text evidence="6">The sequence shown here is derived from an EMBL/GenBank/DDBJ whole genome shotgun (WGS) entry which is preliminary data.</text>
</comment>
<comment type="subcellular location">
    <subcellularLocation>
        <location evidence="1">Membrane</location>
        <topology evidence="1">Multi-pass membrane protein</topology>
    </subcellularLocation>
</comment>
<dbReference type="EMBL" id="JADKRP010000001">
    <property type="protein sequence ID" value="MBF4630529.1"/>
    <property type="molecule type" value="Genomic_DNA"/>
</dbReference>
<keyword evidence="3 5" id="KW-1133">Transmembrane helix</keyword>
<dbReference type="Proteomes" id="UP000634579">
    <property type="component" value="Unassembled WGS sequence"/>
</dbReference>
<evidence type="ECO:0000256" key="3">
    <source>
        <dbReference type="ARBA" id="ARBA00022989"/>
    </source>
</evidence>
<dbReference type="GO" id="GO:0022857">
    <property type="term" value="F:transmembrane transporter activity"/>
    <property type="evidence" value="ECO:0007669"/>
    <property type="project" value="InterPro"/>
</dbReference>
<dbReference type="GO" id="GO:0016020">
    <property type="term" value="C:membrane"/>
    <property type="evidence" value="ECO:0007669"/>
    <property type="project" value="UniProtKB-SubCell"/>
</dbReference>
<evidence type="ECO:0000313" key="7">
    <source>
        <dbReference type="Proteomes" id="UP000634579"/>
    </source>
</evidence>
<reference evidence="6 7" key="1">
    <citation type="submission" date="2020-10" db="EMBL/GenBank/DDBJ databases">
        <title>Draft genome sequences of plant-associated actinobacteria.</title>
        <authorList>
            <person name="Tarlachkov S.V."/>
            <person name="Starodumova I.P."/>
            <person name="Dorofeeva L.V."/>
            <person name="Prisyazhnaya N.V."/>
            <person name="Roubtsova T.V."/>
            <person name="Chizhov V.N."/>
            <person name="Nadler S.A."/>
            <person name="Subbotin S.A."/>
            <person name="Evtushenko L.I."/>
        </authorList>
    </citation>
    <scope>NUCLEOTIDE SEQUENCE [LARGE SCALE GENOMIC DNA]</scope>
    <source>
        <strain evidence="6 7">VKM Ac-2886</strain>
    </source>
</reference>
<feature type="transmembrane region" description="Helical" evidence="5">
    <location>
        <begin position="165"/>
        <end position="186"/>
    </location>
</feature>
<accession>A0A8I0VGJ3</accession>
<feature type="transmembrane region" description="Helical" evidence="5">
    <location>
        <begin position="99"/>
        <end position="118"/>
    </location>
</feature>
<organism evidence="6 7">
    <name type="scientific">Clavibacter phaseoli</name>
    <dbReference type="NCBI Taxonomy" id="1734031"/>
    <lineage>
        <taxon>Bacteria</taxon>
        <taxon>Bacillati</taxon>
        <taxon>Actinomycetota</taxon>
        <taxon>Actinomycetes</taxon>
        <taxon>Micrococcales</taxon>
        <taxon>Microbacteriaceae</taxon>
        <taxon>Clavibacter</taxon>
    </lineage>
</organism>
<feature type="transmembrane region" description="Helical" evidence="5">
    <location>
        <begin position="139"/>
        <end position="159"/>
    </location>
</feature>
<feature type="transmembrane region" description="Helical" evidence="5">
    <location>
        <begin position="285"/>
        <end position="302"/>
    </location>
</feature>
<feature type="transmembrane region" description="Helical" evidence="5">
    <location>
        <begin position="72"/>
        <end position="93"/>
    </location>
</feature>
<dbReference type="AlphaFoldDB" id="A0A8I0VGJ3"/>
<evidence type="ECO:0000256" key="2">
    <source>
        <dbReference type="ARBA" id="ARBA00022692"/>
    </source>
</evidence>
<feature type="transmembrane region" description="Helical" evidence="5">
    <location>
        <begin position="245"/>
        <end position="264"/>
    </location>
</feature>
<evidence type="ECO:0000313" key="6">
    <source>
        <dbReference type="EMBL" id="MBF4630529.1"/>
    </source>
</evidence>
<evidence type="ECO:0000256" key="4">
    <source>
        <dbReference type="ARBA" id="ARBA00023136"/>
    </source>
</evidence>
<name>A0A8I0VGJ3_9MICO</name>
<gene>
    <name evidence="6" type="ORF">ITJ42_04835</name>
</gene>
<dbReference type="InterPro" id="IPR011701">
    <property type="entry name" value="MFS"/>
</dbReference>
<dbReference type="Pfam" id="PF07690">
    <property type="entry name" value="MFS_1"/>
    <property type="match status" value="1"/>
</dbReference>
<dbReference type="PANTHER" id="PTHR23514">
    <property type="entry name" value="BYPASS OF STOP CODON PROTEIN 6"/>
    <property type="match status" value="1"/>
</dbReference>
<dbReference type="Gene3D" id="1.20.1250.20">
    <property type="entry name" value="MFS general substrate transporter like domains"/>
    <property type="match status" value="1"/>
</dbReference>
<feature type="transmembrane region" description="Helical" evidence="5">
    <location>
        <begin position="372"/>
        <end position="393"/>
    </location>
</feature>
<evidence type="ECO:0000256" key="5">
    <source>
        <dbReference type="SAM" id="Phobius"/>
    </source>
</evidence>